<keyword evidence="4" id="KW-1185">Reference proteome</keyword>
<keyword evidence="1" id="KW-0347">Helicase</keyword>
<organism evidence="3 4">
    <name type="scientific">Desmophyllum pertusum</name>
    <dbReference type="NCBI Taxonomy" id="174260"/>
    <lineage>
        <taxon>Eukaryota</taxon>
        <taxon>Metazoa</taxon>
        <taxon>Cnidaria</taxon>
        <taxon>Anthozoa</taxon>
        <taxon>Hexacorallia</taxon>
        <taxon>Scleractinia</taxon>
        <taxon>Caryophylliina</taxon>
        <taxon>Caryophylliidae</taxon>
        <taxon>Desmophyllum</taxon>
    </lineage>
</organism>
<dbReference type="InterPro" id="IPR010285">
    <property type="entry name" value="DNA_helicase_pif1-like_DEAD"/>
</dbReference>
<dbReference type="GO" id="GO:0016787">
    <property type="term" value="F:hydrolase activity"/>
    <property type="evidence" value="ECO:0007669"/>
    <property type="project" value="UniProtKB-KW"/>
</dbReference>
<keyword evidence="1" id="KW-0233">DNA recombination</keyword>
<comment type="similarity">
    <text evidence="1">Belongs to the helicase family.</text>
</comment>
<gene>
    <name evidence="3" type="ORF">OS493_019920</name>
</gene>
<evidence type="ECO:0000259" key="2">
    <source>
        <dbReference type="Pfam" id="PF05970"/>
    </source>
</evidence>
<keyword evidence="1" id="KW-0378">Hydrolase</keyword>
<dbReference type="GO" id="GO:0006281">
    <property type="term" value="P:DNA repair"/>
    <property type="evidence" value="ECO:0007669"/>
    <property type="project" value="UniProtKB-KW"/>
</dbReference>
<reference evidence="3" key="1">
    <citation type="submission" date="2023-01" db="EMBL/GenBank/DDBJ databases">
        <title>Genome assembly of the deep-sea coral Lophelia pertusa.</title>
        <authorList>
            <person name="Herrera S."/>
            <person name="Cordes E."/>
        </authorList>
    </citation>
    <scope>NUCLEOTIDE SEQUENCE</scope>
    <source>
        <strain evidence="3">USNM1676648</strain>
        <tissue evidence="3">Polyp</tissue>
    </source>
</reference>
<evidence type="ECO:0000313" key="3">
    <source>
        <dbReference type="EMBL" id="KAJ7359013.1"/>
    </source>
</evidence>
<protein>
    <recommendedName>
        <fullName evidence="1">ATP-dependent DNA helicase</fullName>
        <ecNumber evidence="1">5.6.2.3</ecNumber>
    </recommendedName>
</protein>
<dbReference type="EC" id="5.6.2.3" evidence="1"/>
<keyword evidence="1" id="KW-0234">DNA repair</keyword>
<name>A0A9W9YNA6_9CNID</name>
<keyword evidence="1" id="KW-0227">DNA damage</keyword>
<proteinExistence type="inferred from homology"/>
<comment type="catalytic activity">
    <reaction evidence="1">
        <text>ATP + H2O = ADP + phosphate + H(+)</text>
        <dbReference type="Rhea" id="RHEA:13065"/>
        <dbReference type="ChEBI" id="CHEBI:15377"/>
        <dbReference type="ChEBI" id="CHEBI:15378"/>
        <dbReference type="ChEBI" id="CHEBI:30616"/>
        <dbReference type="ChEBI" id="CHEBI:43474"/>
        <dbReference type="ChEBI" id="CHEBI:456216"/>
        <dbReference type="EC" id="5.6.2.3"/>
    </reaction>
</comment>
<comment type="caution">
    <text evidence="3">The sequence shown here is derived from an EMBL/GenBank/DDBJ whole genome shotgun (WGS) entry which is preliminary data.</text>
</comment>
<accession>A0A9W9YNA6</accession>
<dbReference type="GO" id="GO:0043139">
    <property type="term" value="F:5'-3' DNA helicase activity"/>
    <property type="evidence" value="ECO:0007669"/>
    <property type="project" value="UniProtKB-EC"/>
</dbReference>
<comment type="cofactor">
    <cofactor evidence="1">
        <name>Mg(2+)</name>
        <dbReference type="ChEBI" id="CHEBI:18420"/>
    </cofactor>
</comment>
<dbReference type="GO" id="GO:0005524">
    <property type="term" value="F:ATP binding"/>
    <property type="evidence" value="ECO:0007669"/>
    <property type="project" value="UniProtKB-KW"/>
</dbReference>
<dbReference type="SUPFAM" id="SSF52540">
    <property type="entry name" value="P-loop containing nucleoside triphosphate hydrolases"/>
    <property type="match status" value="1"/>
</dbReference>
<keyword evidence="1" id="KW-0547">Nucleotide-binding</keyword>
<evidence type="ECO:0000256" key="1">
    <source>
        <dbReference type="RuleBase" id="RU363044"/>
    </source>
</evidence>
<dbReference type="EMBL" id="MU827313">
    <property type="protein sequence ID" value="KAJ7359013.1"/>
    <property type="molecule type" value="Genomic_DNA"/>
</dbReference>
<dbReference type="Gene3D" id="3.40.50.300">
    <property type="entry name" value="P-loop containing nucleotide triphosphate hydrolases"/>
    <property type="match status" value="1"/>
</dbReference>
<dbReference type="OrthoDB" id="272985at2759"/>
<keyword evidence="1" id="KW-0067">ATP-binding</keyword>
<dbReference type="GO" id="GO:0006310">
    <property type="term" value="P:DNA recombination"/>
    <property type="evidence" value="ECO:0007669"/>
    <property type="project" value="UniProtKB-KW"/>
</dbReference>
<evidence type="ECO:0000313" key="4">
    <source>
        <dbReference type="Proteomes" id="UP001163046"/>
    </source>
</evidence>
<sequence length="348" mass="39635">MFASPIAILARKYSEIFGKGLRAETIHSAFKVPIDDNQQYSTSYSLNKYNVLVIDEASMISREVFNFIAATLNRMMLRPVVVITGDRCQQPPLATVQGRTTTVTSVLNDDTFTKNAVKFSLYHQLRCIDPAYINFLNHIRYVQPLQDYLDRFQTGHVCITTDQPSQDQLWNALVEHRDYVVYTVSRAACSRINNLVLTRSFQEAVPICSTTTCFQCIRQHEGPCHPKQRQRRWSCERTNWNSGVKREQHRPATPENRQLAFAHPVTKVLKDGSARVVYPFTPGYAVTICKCQGDNLGKVLLWLDCPLVPERTAYVGLSQVKRFNDIIFMTSLLSSQLKPVNIHAATQT</sequence>
<dbReference type="Proteomes" id="UP001163046">
    <property type="component" value="Unassembled WGS sequence"/>
</dbReference>
<dbReference type="InterPro" id="IPR027417">
    <property type="entry name" value="P-loop_NTPase"/>
</dbReference>
<feature type="domain" description="DNA helicase Pif1-like DEAD-box helicase" evidence="2">
    <location>
        <begin position="24"/>
        <end position="129"/>
    </location>
</feature>
<dbReference type="Pfam" id="PF05970">
    <property type="entry name" value="PIF1"/>
    <property type="match status" value="1"/>
</dbReference>
<dbReference type="GO" id="GO:0000723">
    <property type="term" value="P:telomere maintenance"/>
    <property type="evidence" value="ECO:0007669"/>
    <property type="project" value="InterPro"/>
</dbReference>
<dbReference type="AlphaFoldDB" id="A0A9W9YNA6"/>